<feature type="binding site" evidence="4">
    <location>
        <position position="455"/>
    </location>
    <ligand>
        <name>Zn(2+)</name>
        <dbReference type="ChEBI" id="CHEBI:29105"/>
        <label>1</label>
    </ligand>
</feature>
<dbReference type="PANTHER" id="PTHR10340:SF29">
    <property type="entry name" value="SPHINGOMYELIN PHOSPHODIESTERASE"/>
    <property type="match status" value="1"/>
</dbReference>
<dbReference type="InterPro" id="IPR011160">
    <property type="entry name" value="Sphingomy_PDE"/>
</dbReference>
<evidence type="ECO:0000256" key="3">
    <source>
        <dbReference type="ARBA" id="ARBA00023180"/>
    </source>
</evidence>
<feature type="disulfide bond" evidence="5">
    <location>
        <begin position="109"/>
        <end position="120"/>
    </location>
</feature>
<dbReference type="SUPFAM" id="SSF56300">
    <property type="entry name" value="Metallo-dependent phosphatases"/>
    <property type="match status" value="1"/>
</dbReference>
<dbReference type="Pfam" id="PF00149">
    <property type="entry name" value="Metallophos"/>
    <property type="match status" value="1"/>
</dbReference>
<dbReference type="OrthoDB" id="282973at2759"/>
<dbReference type="PANTHER" id="PTHR10340">
    <property type="entry name" value="SPHINGOMYELIN PHOSPHODIESTERASE"/>
    <property type="match status" value="1"/>
</dbReference>
<accession>A0A8K0C680</accession>
<keyword evidence="2" id="KW-0378">Hydrolase</keyword>
<reference evidence="7" key="1">
    <citation type="submission" date="2019-08" db="EMBL/GenBank/DDBJ databases">
        <title>The genome of the North American firefly Photinus pyralis.</title>
        <authorList>
            <consortium name="Photinus pyralis genome working group"/>
            <person name="Fallon T.R."/>
            <person name="Sander Lower S.E."/>
            <person name="Weng J.-K."/>
        </authorList>
    </citation>
    <scope>NUCLEOTIDE SEQUENCE</scope>
    <source>
        <strain evidence="7">TRF0915ILg1</strain>
        <tissue evidence="7">Whole body</tissue>
    </source>
</reference>
<dbReference type="AlphaFoldDB" id="A0A8K0C680"/>
<comment type="caution">
    <text evidence="7">The sequence shown here is derived from an EMBL/GenBank/DDBJ whole genome shotgun (WGS) entry which is preliminary data.</text>
</comment>
<dbReference type="InterPro" id="IPR029052">
    <property type="entry name" value="Metallo-depent_PP-like"/>
</dbReference>
<dbReference type="Proteomes" id="UP000801492">
    <property type="component" value="Unassembled WGS sequence"/>
</dbReference>
<dbReference type="GO" id="GO:0046513">
    <property type="term" value="P:ceramide biosynthetic process"/>
    <property type="evidence" value="ECO:0007669"/>
    <property type="project" value="TreeGrafter"/>
</dbReference>
<evidence type="ECO:0000313" key="7">
    <source>
        <dbReference type="EMBL" id="KAF2878763.1"/>
    </source>
</evidence>
<feature type="disulfide bond" evidence="5">
    <location>
        <begin position="215"/>
        <end position="220"/>
    </location>
</feature>
<keyword evidence="8" id="KW-1185">Reference proteome</keyword>
<feature type="disulfide bond" evidence="5">
    <location>
        <begin position="379"/>
        <end position="427"/>
    </location>
</feature>
<dbReference type="GO" id="GO:0046872">
    <property type="term" value="F:metal ion binding"/>
    <property type="evidence" value="ECO:0007669"/>
    <property type="project" value="UniProtKB-KW"/>
</dbReference>
<feature type="binding site" evidence="4">
    <location>
        <position position="311"/>
    </location>
    <ligand>
        <name>Zn(2+)</name>
        <dbReference type="ChEBI" id="CHEBI:29105"/>
        <label>2</label>
    </ligand>
</feature>
<feature type="binding site" evidence="4">
    <location>
        <position position="202"/>
    </location>
    <ligand>
        <name>Zn(2+)</name>
        <dbReference type="ChEBI" id="CHEBI:29105"/>
        <label>1</label>
    </ligand>
</feature>
<name>A0A8K0C680_IGNLU</name>
<feature type="binding site" evidence="4">
    <location>
        <position position="453"/>
    </location>
    <ligand>
        <name>Zn(2+)</name>
        <dbReference type="ChEBI" id="CHEBI:29105"/>
        <label>2</label>
    </ligand>
</feature>
<keyword evidence="3" id="KW-0325">Glycoprotein</keyword>
<feature type="disulfide bond" evidence="5">
    <location>
        <begin position="221"/>
        <end position="242"/>
    </location>
</feature>
<dbReference type="InterPro" id="IPR041805">
    <property type="entry name" value="ASMase/PPN1_MPP"/>
</dbReference>
<dbReference type="GO" id="GO:0061750">
    <property type="term" value="F:acid sphingomyelin phosphodiesterase activity"/>
    <property type="evidence" value="ECO:0007669"/>
    <property type="project" value="TreeGrafter"/>
</dbReference>
<comment type="cofactor">
    <cofactor evidence="4">
        <name>Zn(2+)</name>
        <dbReference type="ChEBI" id="CHEBI:29105"/>
    </cofactor>
    <text evidence="4">Binds 2 Zn(2+) ions per subunit.</text>
</comment>
<keyword evidence="4" id="KW-0479">Metal-binding</keyword>
<evidence type="ECO:0000256" key="2">
    <source>
        <dbReference type="ARBA" id="ARBA00022801"/>
    </source>
</evidence>
<dbReference type="EMBL" id="VTPC01091293">
    <property type="protein sequence ID" value="KAF2878763.1"/>
    <property type="molecule type" value="Genomic_DNA"/>
</dbReference>
<dbReference type="GO" id="GO:0006685">
    <property type="term" value="P:sphingomyelin catabolic process"/>
    <property type="evidence" value="ECO:0007669"/>
    <property type="project" value="InterPro"/>
</dbReference>
<feature type="binding site" evidence="4">
    <location>
        <position position="271"/>
    </location>
    <ligand>
        <name>Zn(2+)</name>
        <dbReference type="ChEBI" id="CHEBI:29105"/>
        <label>2</label>
    </ligand>
</feature>
<feature type="domain" description="Calcineurin-like phosphoesterase" evidence="6">
    <location>
        <begin position="193"/>
        <end position="456"/>
    </location>
</feature>
<organism evidence="7 8">
    <name type="scientific">Ignelater luminosus</name>
    <name type="common">Cucubano</name>
    <name type="synonym">Pyrophorus luminosus</name>
    <dbReference type="NCBI Taxonomy" id="2038154"/>
    <lineage>
        <taxon>Eukaryota</taxon>
        <taxon>Metazoa</taxon>
        <taxon>Ecdysozoa</taxon>
        <taxon>Arthropoda</taxon>
        <taxon>Hexapoda</taxon>
        <taxon>Insecta</taxon>
        <taxon>Pterygota</taxon>
        <taxon>Neoptera</taxon>
        <taxon>Endopterygota</taxon>
        <taxon>Coleoptera</taxon>
        <taxon>Polyphaga</taxon>
        <taxon>Elateriformia</taxon>
        <taxon>Elateroidea</taxon>
        <taxon>Elateridae</taxon>
        <taxon>Agrypninae</taxon>
        <taxon>Pyrophorini</taxon>
        <taxon>Ignelater</taxon>
    </lineage>
</organism>
<keyword evidence="4" id="KW-0862">Zinc</keyword>
<proteinExistence type="inferred from homology"/>
<dbReference type="PIRSF" id="PIRSF000948">
    <property type="entry name" value="Sphingomy_PDE"/>
    <property type="match status" value="1"/>
</dbReference>
<evidence type="ECO:0000259" key="6">
    <source>
        <dbReference type="Pfam" id="PF00149"/>
    </source>
</evidence>
<dbReference type="Gene3D" id="3.60.21.10">
    <property type="match status" value="2"/>
</dbReference>
<dbReference type="GO" id="GO:0016020">
    <property type="term" value="C:membrane"/>
    <property type="evidence" value="ECO:0007669"/>
    <property type="project" value="GOC"/>
</dbReference>
<evidence type="ECO:0000313" key="8">
    <source>
        <dbReference type="Proteomes" id="UP000801492"/>
    </source>
</evidence>
<feature type="binding site" evidence="4">
    <location>
        <position position="200"/>
    </location>
    <ligand>
        <name>Zn(2+)</name>
        <dbReference type="ChEBI" id="CHEBI:29105"/>
        <label>1</label>
    </ligand>
</feature>
<evidence type="ECO:0000256" key="5">
    <source>
        <dbReference type="PIRSR" id="PIRSR000948-2"/>
    </source>
</evidence>
<comment type="similarity">
    <text evidence="1">Belongs to the acid sphingomyelinase family.</text>
</comment>
<evidence type="ECO:0000256" key="4">
    <source>
        <dbReference type="PIRSR" id="PIRSR000948-1"/>
    </source>
</evidence>
<dbReference type="GO" id="GO:0005764">
    <property type="term" value="C:lysosome"/>
    <property type="evidence" value="ECO:0007669"/>
    <property type="project" value="TreeGrafter"/>
</dbReference>
<evidence type="ECO:0000256" key="1">
    <source>
        <dbReference type="ARBA" id="ARBA00008234"/>
    </source>
</evidence>
<sequence length="505" mass="57752">MILFCCEVKPIKAIVSSSISTSSRSRSTRFLYELEVSLRKGIDEYLKSGNQTEELQNALQLLQIPGIFRKEDRVSPFISIPFCAGCNIVASILLAVPRITVKTLLKRFCIWLGVEPPDVCQGFFDVNAETLIYIADNTPHLSSQRICTIVFQFMGCKEFFKHDWTINIPKEKNIKQLGVTEKKRSNLNPINPIKILHLSDIHYDVDYTIGSDAACDEPMCCRPGSQPDYFQNAAGRWGAYRCDTSWEMFNGALDHITSQHDDITYIYFTGDIVDHKLWGTSMRRNTKVISSVLEKLKNSFEGIPIFPVLGNHDPHPLNAYSPDSVNNKSFSSQWIFKLVAEKWQMWLPTETKETILKGGYYTVLVKPGFRIVALNSAVCFFTNWWLIFDDYDPYGQLNWLVDVLLKAEENGEIVHIISHVPSGDFTCFKNWGKEYAEIIKRFSKTVIAQFNGHTHRQDVSLYYKDTTMKHPINIAFTGGSLTTWYGVNPNYLVHHVDPVFYVRSA</sequence>
<dbReference type="CDD" id="cd00842">
    <property type="entry name" value="MPP_ASMase"/>
    <property type="match status" value="1"/>
</dbReference>
<keyword evidence="5" id="KW-1015">Disulfide bond</keyword>
<feature type="binding site" evidence="4">
    <location>
        <position position="419"/>
    </location>
    <ligand>
        <name>Zn(2+)</name>
        <dbReference type="ChEBI" id="CHEBI:29105"/>
        <label>2</label>
    </ligand>
</feature>
<dbReference type="InterPro" id="IPR004843">
    <property type="entry name" value="Calcineurin-like_PHP"/>
</dbReference>
<feature type="binding site" evidence="4">
    <location>
        <position position="271"/>
    </location>
    <ligand>
        <name>Zn(2+)</name>
        <dbReference type="ChEBI" id="CHEBI:29105"/>
        <label>1</label>
    </ligand>
</feature>
<dbReference type="GO" id="GO:0005615">
    <property type="term" value="C:extracellular space"/>
    <property type="evidence" value="ECO:0007669"/>
    <property type="project" value="TreeGrafter"/>
</dbReference>
<gene>
    <name evidence="7" type="ORF">ILUMI_27404</name>
</gene>
<protein>
    <recommendedName>
        <fullName evidence="6">Calcineurin-like phosphoesterase domain-containing protein</fullName>
    </recommendedName>
</protein>